<dbReference type="InterPro" id="IPR036638">
    <property type="entry name" value="HLH_DNA-bd_sf"/>
</dbReference>
<comment type="caution">
    <text evidence="1">The sequence shown here is derived from an EMBL/GenBank/DDBJ whole genome shotgun (WGS) entry which is preliminary data.</text>
</comment>
<dbReference type="InterPro" id="IPR037208">
    <property type="entry name" value="Spo0E-like_sf"/>
</dbReference>
<dbReference type="InterPro" id="IPR018540">
    <property type="entry name" value="Spo0E-like"/>
</dbReference>
<protein>
    <recommendedName>
        <fullName evidence="3">Spo0E family sporulation regulatory protein-aspartic acid phosphatase</fullName>
    </recommendedName>
</protein>
<proteinExistence type="predicted"/>
<sequence length="67" mass="8115">MLLKFKFLNQKIKSFKLLLHVLLRFKRPTDNIVVICSQHLDEYIVEYQKLNHNSHKTQNNKKHKKLA</sequence>
<dbReference type="Proteomes" id="UP001501047">
    <property type="component" value="Unassembled WGS sequence"/>
</dbReference>
<dbReference type="Pfam" id="PF09388">
    <property type="entry name" value="SpoOE-like"/>
    <property type="match status" value="1"/>
</dbReference>
<dbReference type="RefSeq" id="WP_367661949.1">
    <property type="nucleotide sequence ID" value="NZ_BAAACI010000011.1"/>
</dbReference>
<organism evidence="1 2">
    <name type="scientific">Clostridium subterminale</name>
    <dbReference type="NCBI Taxonomy" id="1550"/>
    <lineage>
        <taxon>Bacteria</taxon>
        <taxon>Bacillati</taxon>
        <taxon>Bacillota</taxon>
        <taxon>Clostridia</taxon>
        <taxon>Eubacteriales</taxon>
        <taxon>Clostridiaceae</taxon>
        <taxon>Clostridium</taxon>
    </lineage>
</organism>
<gene>
    <name evidence="1" type="ORF">GCM10008908_38220</name>
</gene>
<reference evidence="1 2" key="1">
    <citation type="journal article" date="2019" name="Int. J. Syst. Evol. Microbiol.">
        <title>The Global Catalogue of Microorganisms (GCM) 10K type strain sequencing project: providing services to taxonomists for standard genome sequencing and annotation.</title>
        <authorList>
            <consortium name="The Broad Institute Genomics Platform"/>
            <consortium name="The Broad Institute Genome Sequencing Center for Infectious Disease"/>
            <person name="Wu L."/>
            <person name="Ma J."/>
        </authorList>
    </citation>
    <scope>NUCLEOTIDE SEQUENCE [LARGE SCALE GENOMIC DNA]</scope>
    <source>
        <strain evidence="1 2">JCM 1417</strain>
    </source>
</reference>
<accession>A0ABN1KYZ2</accession>
<evidence type="ECO:0000313" key="1">
    <source>
        <dbReference type="EMBL" id="GAA0779469.1"/>
    </source>
</evidence>
<name>A0ABN1KYZ2_CLOSU</name>
<dbReference type="SUPFAM" id="SSF140500">
    <property type="entry name" value="BAS1536-like"/>
    <property type="match status" value="1"/>
</dbReference>
<dbReference type="Gene3D" id="4.10.280.10">
    <property type="entry name" value="Helix-loop-helix DNA-binding domain"/>
    <property type="match status" value="1"/>
</dbReference>
<evidence type="ECO:0000313" key="2">
    <source>
        <dbReference type="Proteomes" id="UP001501047"/>
    </source>
</evidence>
<dbReference type="EMBL" id="BAAACI010000011">
    <property type="protein sequence ID" value="GAA0779469.1"/>
    <property type="molecule type" value="Genomic_DNA"/>
</dbReference>
<keyword evidence="2" id="KW-1185">Reference proteome</keyword>
<evidence type="ECO:0008006" key="3">
    <source>
        <dbReference type="Google" id="ProtNLM"/>
    </source>
</evidence>